<proteinExistence type="predicted"/>
<dbReference type="InterPro" id="IPR000620">
    <property type="entry name" value="EamA_dom"/>
</dbReference>
<feature type="transmembrane region" description="Helical" evidence="5">
    <location>
        <begin position="250"/>
        <end position="270"/>
    </location>
</feature>
<feature type="transmembrane region" description="Helical" evidence="5">
    <location>
        <begin position="183"/>
        <end position="207"/>
    </location>
</feature>
<comment type="subcellular location">
    <subcellularLocation>
        <location evidence="1">Membrane</location>
        <topology evidence="1">Multi-pass membrane protein</topology>
    </subcellularLocation>
</comment>
<keyword evidence="2 5" id="KW-0812">Transmembrane</keyword>
<dbReference type="AlphaFoldDB" id="A0A1N6FBG5"/>
<feature type="domain" description="EamA" evidence="6">
    <location>
        <begin position="16"/>
        <end position="144"/>
    </location>
</feature>
<reference evidence="8" key="1">
    <citation type="submission" date="2016-11" db="EMBL/GenBank/DDBJ databases">
        <authorList>
            <person name="Varghese N."/>
            <person name="Submissions S."/>
        </authorList>
    </citation>
    <scope>NUCLEOTIDE SEQUENCE [LARGE SCALE GENOMIC DNA]</scope>
    <source>
        <strain evidence="8">DSM 29440</strain>
    </source>
</reference>
<feature type="transmembrane region" description="Helical" evidence="5">
    <location>
        <begin position="133"/>
        <end position="152"/>
    </location>
</feature>
<feature type="transmembrane region" description="Helical" evidence="5">
    <location>
        <begin position="103"/>
        <end position="121"/>
    </location>
</feature>
<dbReference type="SUPFAM" id="SSF103481">
    <property type="entry name" value="Multidrug resistance efflux transporter EmrE"/>
    <property type="match status" value="2"/>
</dbReference>
<feature type="transmembrane region" description="Helical" evidence="5">
    <location>
        <begin position="276"/>
        <end position="296"/>
    </location>
</feature>
<dbReference type="Pfam" id="PF00892">
    <property type="entry name" value="EamA"/>
    <property type="match status" value="2"/>
</dbReference>
<dbReference type="InterPro" id="IPR037185">
    <property type="entry name" value="EmrE-like"/>
</dbReference>
<protein>
    <submittedName>
        <fullName evidence="7">EamA domain-containing membrane protein RarD</fullName>
    </submittedName>
</protein>
<evidence type="ECO:0000313" key="7">
    <source>
        <dbReference type="EMBL" id="SIN92631.1"/>
    </source>
</evidence>
<dbReference type="InterPro" id="IPR050638">
    <property type="entry name" value="AA-Vitamin_Transporters"/>
</dbReference>
<evidence type="ECO:0000256" key="3">
    <source>
        <dbReference type="ARBA" id="ARBA00022989"/>
    </source>
</evidence>
<dbReference type="OrthoDB" id="9810556at2"/>
<dbReference type="EMBL" id="FSRL01000001">
    <property type="protein sequence ID" value="SIN92631.1"/>
    <property type="molecule type" value="Genomic_DNA"/>
</dbReference>
<evidence type="ECO:0000256" key="2">
    <source>
        <dbReference type="ARBA" id="ARBA00022692"/>
    </source>
</evidence>
<gene>
    <name evidence="7" type="ORF">SAMN05444002_1539</name>
</gene>
<evidence type="ECO:0000313" key="8">
    <source>
        <dbReference type="Proteomes" id="UP000184932"/>
    </source>
</evidence>
<feature type="transmembrane region" description="Helical" evidence="5">
    <location>
        <begin position="71"/>
        <end position="91"/>
    </location>
</feature>
<evidence type="ECO:0000259" key="6">
    <source>
        <dbReference type="Pfam" id="PF00892"/>
    </source>
</evidence>
<accession>A0A1N6FBG5</accession>
<sequence>MSQSTDIPARAWGELLLLGGIWGASFLSVAVALREVSVLSTVCHRVGWAALVLWLVVWLRGEAVPRGWRVWGILAVMGLLNNVLPFTLLSWGQLSIESGLTSILNAFTAVAGVLVAAMVFADERLTARRLTGVLLGFAGVAITVGPAVLQGLSLRSLAQIAVIGATLCYAFAGAWARARLRGLSPVAASAGMLTCAALILIPLTLVVEGGIDMPTSLQGAAALGYIAVIATAIAYLLYYRVLAMAGSGNLMLVTLLVAPVAILLGAVVLGETLTPRAYAGFALLAAGLVVLDGRIWRRLRGVPA</sequence>
<organism evidence="7 8">
    <name type="scientific">Vannielia litorea</name>
    <dbReference type="NCBI Taxonomy" id="1217970"/>
    <lineage>
        <taxon>Bacteria</taxon>
        <taxon>Pseudomonadati</taxon>
        <taxon>Pseudomonadota</taxon>
        <taxon>Alphaproteobacteria</taxon>
        <taxon>Rhodobacterales</taxon>
        <taxon>Paracoccaceae</taxon>
        <taxon>Vannielia</taxon>
    </lineage>
</organism>
<dbReference type="PANTHER" id="PTHR32322">
    <property type="entry name" value="INNER MEMBRANE TRANSPORTER"/>
    <property type="match status" value="1"/>
</dbReference>
<evidence type="ECO:0000256" key="4">
    <source>
        <dbReference type="ARBA" id="ARBA00023136"/>
    </source>
</evidence>
<evidence type="ECO:0000256" key="1">
    <source>
        <dbReference type="ARBA" id="ARBA00004141"/>
    </source>
</evidence>
<feature type="transmembrane region" description="Helical" evidence="5">
    <location>
        <begin position="39"/>
        <end position="59"/>
    </location>
</feature>
<dbReference type="RefSeq" id="WP_074255599.1">
    <property type="nucleotide sequence ID" value="NZ_FSRL01000001.1"/>
</dbReference>
<keyword evidence="8" id="KW-1185">Reference proteome</keyword>
<name>A0A1N6FBG5_9RHOB</name>
<feature type="transmembrane region" description="Helical" evidence="5">
    <location>
        <begin position="158"/>
        <end position="176"/>
    </location>
</feature>
<feature type="transmembrane region" description="Helical" evidence="5">
    <location>
        <begin position="12"/>
        <end position="33"/>
    </location>
</feature>
<feature type="domain" description="EamA" evidence="6">
    <location>
        <begin position="159"/>
        <end position="290"/>
    </location>
</feature>
<dbReference type="Proteomes" id="UP000184932">
    <property type="component" value="Unassembled WGS sequence"/>
</dbReference>
<keyword evidence="3 5" id="KW-1133">Transmembrane helix</keyword>
<feature type="transmembrane region" description="Helical" evidence="5">
    <location>
        <begin position="219"/>
        <end position="238"/>
    </location>
</feature>
<keyword evidence="4 5" id="KW-0472">Membrane</keyword>
<dbReference type="GO" id="GO:0016020">
    <property type="term" value="C:membrane"/>
    <property type="evidence" value="ECO:0007669"/>
    <property type="project" value="UniProtKB-SubCell"/>
</dbReference>
<dbReference type="STRING" id="1217970.SAMN05444002_1539"/>
<dbReference type="PANTHER" id="PTHR32322:SF9">
    <property type="entry name" value="AMINO-ACID METABOLITE EFFLUX PUMP-RELATED"/>
    <property type="match status" value="1"/>
</dbReference>
<evidence type="ECO:0000256" key="5">
    <source>
        <dbReference type="SAM" id="Phobius"/>
    </source>
</evidence>